<dbReference type="Pfam" id="PF02104">
    <property type="entry name" value="SURF1"/>
    <property type="match status" value="1"/>
</dbReference>
<evidence type="ECO:0000256" key="6">
    <source>
        <dbReference type="RuleBase" id="RU363076"/>
    </source>
</evidence>
<dbReference type="InterPro" id="IPR002994">
    <property type="entry name" value="Surf1/Shy1"/>
</dbReference>
<evidence type="ECO:0000313" key="8">
    <source>
        <dbReference type="Proteomes" id="UP000597762"/>
    </source>
</evidence>
<proteinExistence type="inferred from homology"/>
<keyword evidence="3 6" id="KW-0812">Transmembrane</keyword>
<dbReference type="PANTHER" id="PTHR23427:SF2">
    <property type="entry name" value="SURFEIT LOCUS PROTEIN 1"/>
    <property type="match status" value="1"/>
</dbReference>
<dbReference type="OrthoDB" id="10040024at2759"/>
<dbReference type="EMBL" id="CAHIKZ030000190">
    <property type="protein sequence ID" value="CAE1158996.1"/>
    <property type="molecule type" value="Genomic_DNA"/>
</dbReference>
<dbReference type="InterPro" id="IPR045214">
    <property type="entry name" value="Surf1/Surf4"/>
</dbReference>
<dbReference type="Proteomes" id="UP000597762">
    <property type="component" value="Unassembled WGS sequence"/>
</dbReference>
<dbReference type="AlphaFoldDB" id="A0A812AUL3"/>
<organism evidence="7 8">
    <name type="scientific">Acanthosepion pharaonis</name>
    <name type="common">Pharaoh cuttlefish</name>
    <name type="synonym">Sepia pharaonis</name>
    <dbReference type="NCBI Taxonomy" id="158019"/>
    <lineage>
        <taxon>Eukaryota</taxon>
        <taxon>Metazoa</taxon>
        <taxon>Spiralia</taxon>
        <taxon>Lophotrochozoa</taxon>
        <taxon>Mollusca</taxon>
        <taxon>Cephalopoda</taxon>
        <taxon>Coleoidea</taxon>
        <taxon>Decapodiformes</taxon>
        <taxon>Sepiida</taxon>
        <taxon>Sepiina</taxon>
        <taxon>Sepiidae</taxon>
        <taxon>Acanthosepion</taxon>
    </lineage>
</organism>
<dbReference type="GO" id="GO:0033617">
    <property type="term" value="P:mitochondrial respiratory chain complex IV assembly"/>
    <property type="evidence" value="ECO:0007669"/>
    <property type="project" value="TreeGrafter"/>
</dbReference>
<accession>A0A812AUL3</accession>
<gene>
    <name evidence="7" type="ORF">SPHA_5792</name>
</gene>
<dbReference type="PANTHER" id="PTHR23427">
    <property type="entry name" value="SURFEIT LOCUS PROTEIN"/>
    <property type="match status" value="1"/>
</dbReference>
<comment type="caution">
    <text evidence="7">The sequence shown here is derived from an EMBL/GenBank/DDBJ whole genome shotgun (WGS) entry which is preliminary data.</text>
</comment>
<keyword evidence="5 6" id="KW-0472">Membrane</keyword>
<feature type="transmembrane region" description="Helical" evidence="6">
    <location>
        <begin position="60"/>
        <end position="79"/>
    </location>
</feature>
<evidence type="ECO:0000256" key="4">
    <source>
        <dbReference type="ARBA" id="ARBA00022989"/>
    </source>
</evidence>
<keyword evidence="8" id="KW-1185">Reference proteome</keyword>
<evidence type="ECO:0000256" key="3">
    <source>
        <dbReference type="ARBA" id="ARBA00022692"/>
    </source>
</evidence>
<keyword evidence="6" id="KW-0999">Mitochondrion inner membrane</keyword>
<dbReference type="CDD" id="cd06662">
    <property type="entry name" value="SURF1"/>
    <property type="match status" value="1"/>
</dbReference>
<comment type="subcellular location">
    <subcellularLocation>
        <location evidence="1">Membrane</location>
    </subcellularLocation>
    <subcellularLocation>
        <location evidence="6">Mitochondrion inner membrane</location>
        <topology evidence="6">Multi-pass membrane protein</topology>
    </subcellularLocation>
</comment>
<name>A0A812AUL3_ACAPH</name>
<evidence type="ECO:0000313" key="7">
    <source>
        <dbReference type="EMBL" id="CAE1158996.1"/>
    </source>
</evidence>
<keyword evidence="6" id="KW-0496">Mitochondrion</keyword>
<keyword evidence="4 6" id="KW-1133">Transmembrane helix</keyword>
<dbReference type="GO" id="GO:0005743">
    <property type="term" value="C:mitochondrial inner membrane"/>
    <property type="evidence" value="ECO:0007669"/>
    <property type="project" value="UniProtKB-SubCell"/>
</dbReference>
<protein>
    <recommendedName>
        <fullName evidence="6">SURF1-like protein</fullName>
    </recommendedName>
</protein>
<evidence type="ECO:0000256" key="5">
    <source>
        <dbReference type="ARBA" id="ARBA00023136"/>
    </source>
</evidence>
<comment type="similarity">
    <text evidence="2 6">Belongs to the SURF1 family.</text>
</comment>
<evidence type="ECO:0000256" key="2">
    <source>
        <dbReference type="ARBA" id="ARBA00007165"/>
    </source>
</evidence>
<reference evidence="7" key="1">
    <citation type="submission" date="2021-01" db="EMBL/GenBank/DDBJ databases">
        <authorList>
            <person name="Li R."/>
            <person name="Bekaert M."/>
        </authorList>
    </citation>
    <scope>NUCLEOTIDE SEQUENCE</scope>
    <source>
        <strain evidence="7">Farmed</strain>
    </source>
</reference>
<dbReference type="PROSITE" id="PS50895">
    <property type="entry name" value="SURF1"/>
    <property type="match status" value="1"/>
</dbReference>
<evidence type="ECO:0000256" key="1">
    <source>
        <dbReference type="ARBA" id="ARBA00004370"/>
    </source>
</evidence>
<comment type="function">
    <text evidence="6">Probably involved in the biogenesis of the COX complex.</text>
</comment>
<feature type="transmembrane region" description="Helical" evidence="6">
    <location>
        <begin position="270"/>
        <end position="288"/>
    </location>
</feature>
<sequence>MILWSRCSRLLFRQDIMNNKLIPKNCNQFQGMNIRMAVTNVSKTGPRTKPLVTKKMKTPSGYFLLVIPIATFGLGTWQVQRREWKLGLIKELESRTTADVVPLPENLEELTDFEYRRVKVKGTFNHDQEMLIGPRSNIVADESHSLLTMDAVHKIGFNIVTPFKLSDRDLTVLINRGWVSTKQKKAETRPKGQVTGEVEIVGVVRLTDPRRPFSPKNNPETHGYWLQRDVQVMAEAAGCAPIFLDADLKSSISGGPIGGQTRVTLRNDHLTYIFTWYTLCAFTSWMWYRMFHRPPPPEPTAMIMQRMKRK</sequence>